<keyword evidence="5" id="KW-1185">Reference proteome</keyword>
<feature type="coiled-coil region" evidence="3">
    <location>
        <begin position="81"/>
        <end position="189"/>
    </location>
</feature>
<dbReference type="EMBL" id="SIDB01000003">
    <property type="protein sequence ID" value="KAI3435003.1"/>
    <property type="molecule type" value="Genomic_DNA"/>
</dbReference>
<name>A0A9D4TUG1_CHLVU</name>
<comment type="similarity">
    <text evidence="1">Belongs to the ADIP family.</text>
</comment>
<proteinExistence type="inferred from homology"/>
<dbReference type="PANTHER" id="PTHR47057:SF1">
    <property type="entry name" value="AFADIN_ALPHA-ACTININ-BINDING PROTEIN"/>
    <property type="match status" value="1"/>
</dbReference>
<feature type="coiled-coil region" evidence="3">
    <location>
        <begin position="370"/>
        <end position="459"/>
    </location>
</feature>
<dbReference type="InterPro" id="IPR021622">
    <property type="entry name" value="Afadin/alpha-actinin-bd"/>
</dbReference>
<comment type="caution">
    <text evidence="4">The sequence shown here is derived from an EMBL/GenBank/DDBJ whole genome shotgun (WGS) entry which is preliminary data.</text>
</comment>
<reference evidence="4" key="2">
    <citation type="submission" date="2020-11" db="EMBL/GenBank/DDBJ databases">
        <authorList>
            <person name="Cecchin M."/>
            <person name="Marcolungo L."/>
            <person name="Rossato M."/>
            <person name="Girolomoni L."/>
            <person name="Cosentino E."/>
            <person name="Cuine S."/>
            <person name="Li-Beisson Y."/>
            <person name="Delledonne M."/>
            <person name="Ballottari M."/>
        </authorList>
    </citation>
    <scope>NUCLEOTIDE SEQUENCE</scope>
    <source>
        <strain evidence="4">211/11P</strain>
        <tissue evidence="4">Whole cell</tissue>
    </source>
</reference>
<sequence length="558" mass="60444">MEPSTEASEGGGEFGAHELMEGVYASESTLHSSVAFLRSTLAGLGFCQDLNLMSSEPADVVSTCNTIYGLLLQHQKDCKFREQLKQDMHRLRLDMGVADKERGRLETRLAAKEREIGGLSNKAKATSDQHTEQLQAAKKEAEELQKKVVGCERRIVQMQHEIKRKEKEYERLQERLGNYLADRKRSEKAALDMAGKLTQQLQADQPGGRGARGGTSAALRSDEGLKAVVAAYEAKQVDLGKENRDLKAALASLQAEYKEALNRQVRRQADDASSSAAAAAADEAFLQSVPTMSEEELRSELAARAKKLQRRTAGLASLTAQPSDFTTAGEQRLFGDLQTMQSVIGDQERLLTAVLASLRASRQAKESQNQADMRRLAQQYQAQLAAAEGEIQRAKATQAEAVQSEVDALQEQLAEVKGVLQQRAEAEVAAVRAEGQAAAAELRAQLGAAQAAEQQATARAAAAATAAEREAGERQRLAGEREAELAGLAAQQDAAAAAQQRFELLKKHYEALLRQYAPGIGSGIFLERAISRKASELTELEMREAAAARADSISAAVF</sequence>
<dbReference type="OrthoDB" id="512174at2759"/>
<evidence type="ECO:0000313" key="5">
    <source>
        <dbReference type="Proteomes" id="UP001055712"/>
    </source>
</evidence>
<dbReference type="PANTHER" id="PTHR47057">
    <property type="entry name" value="AFADIN/ALPHA-ACTININ-BINDING"/>
    <property type="match status" value="1"/>
</dbReference>
<accession>A0A9D4TUG1</accession>
<evidence type="ECO:0000256" key="1">
    <source>
        <dbReference type="ARBA" id="ARBA00009291"/>
    </source>
</evidence>
<dbReference type="Proteomes" id="UP001055712">
    <property type="component" value="Unassembled WGS sequence"/>
</dbReference>
<keyword evidence="2 3" id="KW-0175">Coiled coil</keyword>
<dbReference type="AlphaFoldDB" id="A0A9D4TUG1"/>
<dbReference type="Pfam" id="PF11559">
    <property type="entry name" value="ADIP"/>
    <property type="match status" value="1"/>
</dbReference>
<protein>
    <submittedName>
        <fullName evidence="4">Uncharacterized protein</fullName>
    </submittedName>
</protein>
<evidence type="ECO:0000313" key="4">
    <source>
        <dbReference type="EMBL" id="KAI3435003.1"/>
    </source>
</evidence>
<evidence type="ECO:0000256" key="2">
    <source>
        <dbReference type="ARBA" id="ARBA00023054"/>
    </source>
</evidence>
<feature type="coiled-coil region" evidence="3">
    <location>
        <begin position="236"/>
        <end position="263"/>
    </location>
</feature>
<reference evidence="4" key="1">
    <citation type="journal article" date="2019" name="Plant J.">
        <title>Chlorella vulgaris genome assembly and annotation reveals the molecular basis for metabolic acclimation to high light conditions.</title>
        <authorList>
            <person name="Cecchin M."/>
            <person name="Marcolungo L."/>
            <person name="Rossato M."/>
            <person name="Girolomoni L."/>
            <person name="Cosentino E."/>
            <person name="Cuine S."/>
            <person name="Li-Beisson Y."/>
            <person name="Delledonne M."/>
            <person name="Ballottari M."/>
        </authorList>
    </citation>
    <scope>NUCLEOTIDE SEQUENCE</scope>
    <source>
        <strain evidence="4">211/11P</strain>
    </source>
</reference>
<gene>
    <name evidence="4" type="ORF">D9Q98_003055</name>
</gene>
<evidence type="ECO:0000256" key="3">
    <source>
        <dbReference type="SAM" id="Coils"/>
    </source>
</evidence>
<dbReference type="Gene3D" id="1.20.5.1160">
    <property type="entry name" value="Vasodilator-stimulated phosphoprotein"/>
    <property type="match status" value="1"/>
</dbReference>
<organism evidence="4 5">
    <name type="scientific">Chlorella vulgaris</name>
    <name type="common">Green alga</name>
    <dbReference type="NCBI Taxonomy" id="3077"/>
    <lineage>
        <taxon>Eukaryota</taxon>
        <taxon>Viridiplantae</taxon>
        <taxon>Chlorophyta</taxon>
        <taxon>core chlorophytes</taxon>
        <taxon>Trebouxiophyceae</taxon>
        <taxon>Chlorellales</taxon>
        <taxon>Chlorellaceae</taxon>
        <taxon>Chlorella clade</taxon>
        <taxon>Chlorella</taxon>
    </lineage>
</organism>